<name>A0A1S9P8Q7_9SPHI</name>
<dbReference type="Proteomes" id="UP000189739">
    <property type="component" value="Unassembled WGS sequence"/>
</dbReference>
<dbReference type="EMBL" id="MBTF01000036">
    <property type="protein sequence ID" value="OOQ57354.1"/>
    <property type="molecule type" value="Genomic_DNA"/>
</dbReference>
<evidence type="ECO:0000313" key="2">
    <source>
        <dbReference type="EMBL" id="OOQ57354.1"/>
    </source>
</evidence>
<reference evidence="2 3" key="1">
    <citation type="submission" date="2016-07" db="EMBL/GenBank/DDBJ databases">
        <title>Genomic analysis of zinc-resistant bacterium Mucilaginibacter pedocola TBZ30.</title>
        <authorList>
            <person name="Huang J."/>
            <person name="Tang J."/>
        </authorList>
    </citation>
    <scope>NUCLEOTIDE SEQUENCE [LARGE SCALE GENOMIC DNA]</scope>
    <source>
        <strain evidence="2 3">TBZ30</strain>
    </source>
</reference>
<keyword evidence="3" id="KW-1185">Reference proteome</keyword>
<feature type="signal peptide" evidence="1">
    <location>
        <begin position="1"/>
        <end position="26"/>
    </location>
</feature>
<dbReference type="AlphaFoldDB" id="A0A1S9P8Q7"/>
<sequence length="116" mass="13495">MAKWLRGLFLLTGFCLLLVHNLISHAHDANHYTVSHIEEHHEEALEHAQIAHHFFQDHQENVFKGHLLLFLTLQPSWIAVDHQINLLQKTFVPFKSLLRQQRSLDQPILRGPPATC</sequence>
<protein>
    <submittedName>
        <fullName evidence="2">Uncharacterized protein</fullName>
    </submittedName>
</protein>
<feature type="chain" id="PRO_5012459046" evidence="1">
    <location>
        <begin position="27"/>
        <end position="116"/>
    </location>
</feature>
<evidence type="ECO:0000256" key="1">
    <source>
        <dbReference type="SAM" id="SignalP"/>
    </source>
</evidence>
<keyword evidence="1" id="KW-0732">Signal</keyword>
<organism evidence="2 3">
    <name type="scientific">Mucilaginibacter pedocola</name>
    <dbReference type="NCBI Taxonomy" id="1792845"/>
    <lineage>
        <taxon>Bacteria</taxon>
        <taxon>Pseudomonadati</taxon>
        <taxon>Bacteroidota</taxon>
        <taxon>Sphingobacteriia</taxon>
        <taxon>Sphingobacteriales</taxon>
        <taxon>Sphingobacteriaceae</taxon>
        <taxon>Mucilaginibacter</taxon>
    </lineage>
</organism>
<proteinExistence type="predicted"/>
<comment type="caution">
    <text evidence="2">The sequence shown here is derived from an EMBL/GenBank/DDBJ whole genome shotgun (WGS) entry which is preliminary data.</text>
</comment>
<evidence type="ECO:0000313" key="3">
    <source>
        <dbReference type="Proteomes" id="UP000189739"/>
    </source>
</evidence>
<dbReference type="STRING" id="1792845.BC343_14710"/>
<gene>
    <name evidence="2" type="ORF">BC343_14710</name>
</gene>
<dbReference type="RefSeq" id="WP_078350648.1">
    <property type="nucleotide sequence ID" value="NZ_MBTF01000036.1"/>
</dbReference>
<accession>A0A1S9P8Q7</accession>